<accession>A0ABQ9I3Y1</accession>
<sequence>MWDETEGGKRPQDLSSCLVKHLKAHAKHCKHMIMYSDSFTGQNLCGHSYLLNDADFGLIEAESRKQHTIIYQIIG</sequence>
<keyword evidence="2" id="KW-1185">Reference proteome</keyword>
<name>A0ABQ9I3Y1_9NEOP</name>
<gene>
    <name evidence="1" type="ORF">PR048_010887</name>
</gene>
<organism evidence="1 2">
    <name type="scientific">Dryococelus australis</name>
    <dbReference type="NCBI Taxonomy" id="614101"/>
    <lineage>
        <taxon>Eukaryota</taxon>
        <taxon>Metazoa</taxon>
        <taxon>Ecdysozoa</taxon>
        <taxon>Arthropoda</taxon>
        <taxon>Hexapoda</taxon>
        <taxon>Insecta</taxon>
        <taxon>Pterygota</taxon>
        <taxon>Neoptera</taxon>
        <taxon>Polyneoptera</taxon>
        <taxon>Phasmatodea</taxon>
        <taxon>Verophasmatodea</taxon>
        <taxon>Anareolatae</taxon>
        <taxon>Phasmatidae</taxon>
        <taxon>Eurycanthinae</taxon>
        <taxon>Dryococelus</taxon>
    </lineage>
</organism>
<evidence type="ECO:0000313" key="1">
    <source>
        <dbReference type="EMBL" id="KAJ8891371.1"/>
    </source>
</evidence>
<comment type="caution">
    <text evidence="1">The sequence shown here is derived from an EMBL/GenBank/DDBJ whole genome shotgun (WGS) entry which is preliminary data.</text>
</comment>
<protein>
    <submittedName>
        <fullName evidence="1">Uncharacterized protein</fullName>
    </submittedName>
</protein>
<dbReference type="Proteomes" id="UP001159363">
    <property type="component" value="Chromosome 3"/>
</dbReference>
<proteinExistence type="predicted"/>
<dbReference type="EMBL" id="JARBHB010000003">
    <property type="protein sequence ID" value="KAJ8891371.1"/>
    <property type="molecule type" value="Genomic_DNA"/>
</dbReference>
<reference evidence="1 2" key="1">
    <citation type="submission" date="2023-02" db="EMBL/GenBank/DDBJ databases">
        <title>LHISI_Scaffold_Assembly.</title>
        <authorList>
            <person name="Stuart O.P."/>
            <person name="Cleave R."/>
            <person name="Magrath M.J.L."/>
            <person name="Mikheyev A.S."/>
        </authorList>
    </citation>
    <scope>NUCLEOTIDE SEQUENCE [LARGE SCALE GENOMIC DNA]</scope>
    <source>
        <strain evidence="1">Daus_M_001</strain>
        <tissue evidence="1">Leg muscle</tissue>
    </source>
</reference>
<evidence type="ECO:0000313" key="2">
    <source>
        <dbReference type="Proteomes" id="UP001159363"/>
    </source>
</evidence>